<dbReference type="EC" id="6.1.1.1" evidence="9"/>
<dbReference type="InterPro" id="IPR001412">
    <property type="entry name" value="aa-tRNA-synth_I_CS"/>
</dbReference>
<keyword evidence="4 9" id="KW-0067">ATP-binding</keyword>
<dbReference type="Pfam" id="PF00579">
    <property type="entry name" value="tRNA-synt_1b"/>
    <property type="match status" value="1"/>
</dbReference>
<evidence type="ECO:0000256" key="5">
    <source>
        <dbReference type="ARBA" id="ARBA00022884"/>
    </source>
</evidence>
<dbReference type="InterPro" id="IPR024088">
    <property type="entry name" value="Tyr-tRNA-ligase_bac-type"/>
</dbReference>
<dbReference type="InterPro" id="IPR036986">
    <property type="entry name" value="S4_RNA-bd_sf"/>
</dbReference>
<dbReference type="EMBL" id="JBHSHD010000002">
    <property type="protein sequence ID" value="MFC4818783.1"/>
    <property type="molecule type" value="Genomic_DNA"/>
</dbReference>
<dbReference type="PROSITE" id="PS50889">
    <property type="entry name" value="S4"/>
    <property type="match status" value="1"/>
</dbReference>
<proteinExistence type="inferred from homology"/>
<feature type="short sequence motif" description="'HIGH' region" evidence="9">
    <location>
        <begin position="42"/>
        <end position="51"/>
    </location>
</feature>
<dbReference type="Proteomes" id="UP001595886">
    <property type="component" value="Unassembled WGS sequence"/>
</dbReference>
<evidence type="ECO:0000256" key="8">
    <source>
        <dbReference type="ARBA" id="ARBA00048248"/>
    </source>
</evidence>
<dbReference type="PRINTS" id="PR01040">
    <property type="entry name" value="TRNASYNTHTYR"/>
</dbReference>
<dbReference type="PROSITE" id="PS00178">
    <property type="entry name" value="AA_TRNA_LIGASE_I"/>
    <property type="match status" value="1"/>
</dbReference>
<comment type="similarity">
    <text evidence="9">Belongs to the class-I aminoacyl-tRNA synthetase family. TyrS type 2 subfamily.</text>
</comment>
<keyword evidence="3 9" id="KW-0547">Nucleotide-binding</keyword>
<dbReference type="HAMAP" id="MF_02007">
    <property type="entry name" value="Tyr_tRNA_synth_type2"/>
    <property type="match status" value="1"/>
</dbReference>
<dbReference type="SUPFAM" id="SSF52374">
    <property type="entry name" value="Nucleotidylyl transferase"/>
    <property type="match status" value="1"/>
</dbReference>
<evidence type="ECO:0000256" key="3">
    <source>
        <dbReference type="ARBA" id="ARBA00022741"/>
    </source>
</evidence>
<sequence length="404" mass="44991">MSDIQQALGLIGRGADEIIKHEELEARLKLGRPLRIKAGFDPTAPDLHLGHTVLLNKMRQFQDLGHQVIFLIGDFTGMIGDPSGKNVTRRPLSREDIEANAKTYADQVFKVLDRERTEVRFNSEWFGQMSAADMIRLAAKHTVARMLERDDFAKRYAAQQSIAIHEFLYPLVQGYDSVALKCDVELGGTDQKFNLLMGRMLQEDAGQPPQIVLTMPLLEGLDGVHKMSKSLGNYVGINEPAIDIVNKTMKIGDELMWRWYELLSLDRSAAEIETMKHDVAAGQLHPRDAKLALARELAARFQGRDEADRAAEQWTALVREQRVDVDLPLQDIAVPAEGIRVAPLFVAAKLASSNSEVSRKLAERAVRIDGSVVEDRERVLAAGSELLLQIGKRAFARVRLVAGA</sequence>
<name>A0ABV9QND5_9GAMM</name>
<dbReference type="Gene3D" id="3.40.50.620">
    <property type="entry name" value="HUPs"/>
    <property type="match status" value="1"/>
</dbReference>
<dbReference type="PANTHER" id="PTHR11766">
    <property type="entry name" value="TYROSYL-TRNA SYNTHETASE"/>
    <property type="match status" value="1"/>
</dbReference>
<evidence type="ECO:0000256" key="7">
    <source>
        <dbReference type="ARBA" id="ARBA00023146"/>
    </source>
</evidence>
<dbReference type="SUPFAM" id="SSF55174">
    <property type="entry name" value="Alpha-L RNA-binding motif"/>
    <property type="match status" value="1"/>
</dbReference>
<dbReference type="InterPro" id="IPR002307">
    <property type="entry name" value="Tyr-tRNA-ligase"/>
</dbReference>
<comment type="caution">
    <text evidence="11">The sequence shown here is derived from an EMBL/GenBank/DDBJ whole genome shotgun (WGS) entry which is preliminary data.</text>
</comment>
<keyword evidence="12" id="KW-1185">Reference proteome</keyword>
<dbReference type="InterPro" id="IPR002305">
    <property type="entry name" value="aa-tRNA-synth_Ic"/>
</dbReference>
<evidence type="ECO:0000313" key="11">
    <source>
        <dbReference type="EMBL" id="MFC4818783.1"/>
    </source>
</evidence>
<keyword evidence="7 9" id="KW-0030">Aminoacyl-tRNA synthetase</keyword>
<keyword evidence="1 9" id="KW-0963">Cytoplasm</keyword>
<dbReference type="NCBIfam" id="TIGR00234">
    <property type="entry name" value="tyrS"/>
    <property type="match status" value="1"/>
</dbReference>
<evidence type="ECO:0000256" key="6">
    <source>
        <dbReference type="ARBA" id="ARBA00022917"/>
    </source>
</evidence>
<keyword evidence="2 9" id="KW-0436">Ligase</keyword>
<gene>
    <name evidence="9 11" type="primary">tyrS</name>
    <name evidence="11" type="ORF">ACFO6Q_00515</name>
</gene>
<comment type="subcellular location">
    <subcellularLocation>
        <location evidence="9">Cytoplasm</location>
    </subcellularLocation>
</comment>
<reference evidence="12" key="1">
    <citation type="journal article" date="2019" name="Int. J. Syst. Evol. Microbiol.">
        <title>The Global Catalogue of Microorganisms (GCM) 10K type strain sequencing project: providing services to taxonomists for standard genome sequencing and annotation.</title>
        <authorList>
            <consortium name="The Broad Institute Genomics Platform"/>
            <consortium name="The Broad Institute Genome Sequencing Center for Infectious Disease"/>
            <person name="Wu L."/>
            <person name="Ma J."/>
        </authorList>
    </citation>
    <scope>NUCLEOTIDE SEQUENCE [LARGE SCALE GENOMIC DNA]</scope>
    <source>
        <strain evidence="12">CCUG 30340</strain>
    </source>
</reference>
<accession>A0ABV9QND5</accession>
<evidence type="ECO:0000256" key="9">
    <source>
        <dbReference type="HAMAP-Rule" id="MF_02007"/>
    </source>
</evidence>
<organism evidence="11 12">
    <name type="scientific">Dokdonella ginsengisoli</name>
    <dbReference type="NCBI Taxonomy" id="363846"/>
    <lineage>
        <taxon>Bacteria</taxon>
        <taxon>Pseudomonadati</taxon>
        <taxon>Pseudomonadota</taxon>
        <taxon>Gammaproteobacteria</taxon>
        <taxon>Lysobacterales</taxon>
        <taxon>Rhodanobacteraceae</taxon>
        <taxon>Dokdonella</taxon>
    </lineage>
</organism>
<feature type="short sequence motif" description="'KMSKS' region" evidence="9">
    <location>
        <begin position="226"/>
        <end position="230"/>
    </location>
</feature>
<comment type="function">
    <text evidence="9">Catalyzes the attachment of tyrosine to tRNA(Tyr) in a two-step reaction: tyrosine is first activated by ATP to form Tyr-AMP and then transferred to the acceptor end of tRNA(Tyr).</text>
</comment>
<keyword evidence="5 10" id="KW-0694">RNA-binding</keyword>
<evidence type="ECO:0000256" key="1">
    <source>
        <dbReference type="ARBA" id="ARBA00022490"/>
    </source>
</evidence>
<dbReference type="InterPro" id="IPR024108">
    <property type="entry name" value="Tyr-tRNA-ligase_bac_2"/>
</dbReference>
<evidence type="ECO:0000256" key="10">
    <source>
        <dbReference type="PROSITE-ProRule" id="PRU00182"/>
    </source>
</evidence>
<evidence type="ECO:0000256" key="4">
    <source>
        <dbReference type="ARBA" id="ARBA00022840"/>
    </source>
</evidence>
<dbReference type="PANTHER" id="PTHR11766:SF1">
    <property type="entry name" value="TYROSINE--TRNA LIGASE"/>
    <property type="match status" value="1"/>
</dbReference>
<evidence type="ECO:0000313" key="12">
    <source>
        <dbReference type="Proteomes" id="UP001595886"/>
    </source>
</evidence>
<protein>
    <recommendedName>
        <fullName evidence="9">Tyrosine--tRNA ligase</fullName>
        <ecNumber evidence="9">6.1.1.1</ecNumber>
    </recommendedName>
    <alternativeName>
        <fullName evidence="9">Tyrosyl-tRNA synthetase</fullName>
        <shortName evidence="9">TyrRS</shortName>
    </alternativeName>
</protein>
<evidence type="ECO:0000256" key="2">
    <source>
        <dbReference type="ARBA" id="ARBA00022598"/>
    </source>
</evidence>
<feature type="binding site" evidence="9">
    <location>
        <position position="229"/>
    </location>
    <ligand>
        <name>ATP</name>
        <dbReference type="ChEBI" id="CHEBI:30616"/>
    </ligand>
</feature>
<dbReference type="Gene3D" id="3.10.290.10">
    <property type="entry name" value="RNA-binding S4 domain"/>
    <property type="match status" value="1"/>
</dbReference>
<keyword evidence="6 9" id="KW-0648">Protein biosynthesis</keyword>
<comment type="subunit">
    <text evidence="9">Homodimer.</text>
</comment>
<dbReference type="InterPro" id="IPR014729">
    <property type="entry name" value="Rossmann-like_a/b/a_fold"/>
</dbReference>
<dbReference type="GO" id="GO:0004831">
    <property type="term" value="F:tyrosine-tRNA ligase activity"/>
    <property type="evidence" value="ECO:0007669"/>
    <property type="project" value="UniProtKB-EC"/>
</dbReference>
<dbReference type="RefSeq" id="WP_380018514.1">
    <property type="nucleotide sequence ID" value="NZ_JBHSHD010000002.1"/>
</dbReference>
<dbReference type="Gene3D" id="1.10.240.10">
    <property type="entry name" value="Tyrosyl-Transfer RNA Synthetase"/>
    <property type="match status" value="1"/>
</dbReference>
<dbReference type="CDD" id="cd00805">
    <property type="entry name" value="TyrRS_core"/>
    <property type="match status" value="1"/>
</dbReference>
<comment type="catalytic activity">
    <reaction evidence="8 9">
        <text>tRNA(Tyr) + L-tyrosine + ATP = L-tyrosyl-tRNA(Tyr) + AMP + diphosphate + H(+)</text>
        <dbReference type="Rhea" id="RHEA:10220"/>
        <dbReference type="Rhea" id="RHEA-COMP:9706"/>
        <dbReference type="Rhea" id="RHEA-COMP:9707"/>
        <dbReference type="ChEBI" id="CHEBI:15378"/>
        <dbReference type="ChEBI" id="CHEBI:30616"/>
        <dbReference type="ChEBI" id="CHEBI:33019"/>
        <dbReference type="ChEBI" id="CHEBI:58315"/>
        <dbReference type="ChEBI" id="CHEBI:78442"/>
        <dbReference type="ChEBI" id="CHEBI:78536"/>
        <dbReference type="ChEBI" id="CHEBI:456215"/>
        <dbReference type="EC" id="6.1.1.1"/>
    </reaction>
</comment>